<name>A0A2T3BBV5_AMORE</name>
<dbReference type="STRING" id="857342.A0A2T3BBV5"/>
<feature type="transmembrane region" description="Helical" evidence="2">
    <location>
        <begin position="114"/>
        <end position="135"/>
    </location>
</feature>
<keyword evidence="2" id="KW-0812">Transmembrane</keyword>
<dbReference type="AlphaFoldDB" id="A0A2T3BBV5"/>
<dbReference type="InParanoid" id="A0A2T3BBV5"/>
<proteinExistence type="predicted"/>
<accession>A0A2T3BBV5</accession>
<feature type="region of interest" description="Disordered" evidence="1">
    <location>
        <begin position="504"/>
        <end position="527"/>
    </location>
</feature>
<sequence length="527" mass="58247">MGVDQPFLYDAVKQDNSLPYNSFDPKAVTRASYAPKPPRPKHEGPLISFNQHPDSYFILPSGNTDVKPMDPSVKKWIKWMRIVQLVLRCLELLCSVGLLVMMILIRKVDASTGWILRVVPGIAILHTVYGVYHLGRKPSGRTPASSASYMLFAAFFDISIVPFYVFGALVSKTQESSWTTVLSNQDLEPILATVVFYLATVGGAFYFISLGVSLYLAVTFRKITKLPPDMNPLEDNLTSRHKRNKSSMSVATTMSEKRLTSPLESKYSSGAAYEDLSRPPTIPFFHTRSGSVDSFSTYKATPPPSRDARHDLPSLKHQVTSDSARSSRSTNDLKRKSQGSAPLNRGSYTEVPLSDNSSQRSPRKIGNIQEAWFTADSLATTKRSRSASPKKASYQPLHQRYDSDDLSSRHAQALEEDLHTPSPLYELDRESPLTEIRNSSGDIADLSPQVSEKPSIREFKAKGYGELKPGTPPIMIGASRQVSSGIDFPKKGGFWAKDRDVSGKLAEEGRGGDGSGWGARFRKVSGR</sequence>
<dbReference type="RefSeq" id="XP_024724405.1">
    <property type="nucleotide sequence ID" value="XM_024869099.1"/>
</dbReference>
<protein>
    <submittedName>
        <fullName evidence="3">Uncharacterized protein</fullName>
    </submittedName>
</protein>
<feature type="transmembrane region" description="Helical" evidence="2">
    <location>
        <begin position="85"/>
        <end position="108"/>
    </location>
</feature>
<keyword evidence="2" id="KW-0472">Membrane</keyword>
<dbReference type="EMBL" id="KZ679007">
    <property type="protein sequence ID" value="PSS25806.1"/>
    <property type="molecule type" value="Genomic_DNA"/>
</dbReference>
<evidence type="ECO:0000313" key="3">
    <source>
        <dbReference type="EMBL" id="PSS25806.1"/>
    </source>
</evidence>
<organism evidence="3 4">
    <name type="scientific">Amorphotheca resinae ATCC 22711</name>
    <dbReference type="NCBI Taxonomy" id="857342"/>
    <lineage>
        <taxon>Eukaryota</taxon>
        <taxon>Fungi</taxon>
        <taxon>Dikarya</taxon>
        <taxon>Ascomycota</taxon>
        <taxon>Pezizomycotina</taxon>
        <taxon>Leotiomycetes</taxon>
        <taxon>Helotiales</taxon>
        <taxon>Amorphothecaceae</taxon>
        <taxon>Amorphotheca</taxon>
    </lineage>
</organism>
<keyword evidence="2" id="KW-1133">Transmembrane helix</keyword>
<dbReference type="GeneID" id="36577180"/>
<feature type="region of interest" description="Disordered" evidence="1">
    <location>
        <begin position="380"/>
        <end position="403"/>
    </location>
</feature>
<evidence type="ECO:0000256" key="1">
    <source>
        <dbReference type="SAM" id="MobiDB-lite"/>
    </source>
</evidence>
<dbReference type="Proteomes" id="UP000241818">
    <property type="component" value="Unassembled WGS sequence"/>
</dbReference>
<gene>
    <name evidence="3" type="ORF">M430DRAFT_64317</name>
</gene>
<evidence type="ECO:0000256" key="2">
    <source>
        <dbReference type="SAM" id="Phobius"/>
    </source>
</evidence>
<feature type="region of interest" description="Disordered" evidence="1">
    <location>
        <begin position="231"/>
        <end position="264"/>
    </location>
</feature>
<feature type="compositionally biased region" description="Polar residues" evidence="1">
    <location>
        <begin position="317"/>
        <end position="330"/>
    </location>
</feature>
<feature type="transmembrane region" description="Helical" evidence="2">
    <location>
        <begin position="147"/>
        <end position="170"/>
    </location>
</feature>
<feature type="region of interest" description="Disordered" evidence="1">
    <location>
        <begin position="295"/>
        <end position="365"/>
    </location>
</feature>
<keyword evidence="4" id="KW-1185">Reference proteome</keyword>
<feature type="transmembrane region" description="Helical" evidence="2">
    <location>
        <begin position="190"/>
        <end position="218"/>
    </location>
</feature>
<reference evidence="3 4" key="1">
    <citation type="journal article" date="2018" name="New Phytol.">
        <title>Comparative genomics and transcriptomics depict ericoid mycorrhizal fungi as versatile saprotrophs and plant mutualists.</title>
        <authorList>
            <person name="Martino E."/>
            <person name="Morin E."/>
            <person name="Grelet G.A."/>
            <person name="Kuo A."/>
            <person name="Kohler A."/>
            <person name="Daghino S."/>
            <person name="Barry K.W."/>
            <person name="Cichocki N."/>
            <person name="Clum A."/>
            <person name="Dockter R.B."/>
            <person name="Hainaut M."/>
            <person name="Kuo R.C."/>
            <person name="LaButti K."/>
            <person name="Lindahl B.D."/>
            <person name="Lindquist E.A."/>
            <person name="Lipzen A."/>
            <person name="Khouja H.R."/>
            <person name="Magnuson J."/>
            <person name="Murat C."/>
            <person name="Ohm R.A."/>
            <person name="Singer S.W."/>
            <person name="Spatafora J.W."/>
            <person name="Wang M."/>
            <person name="Veneault-Fourrey C."/>
            <person name="Henrissat B."/>
            <person name="Grigoriev I.V."/>
            <person name="Martin F.M."/>
            <person name="Perotto S."/>
        </authorList>
    </citation>
    <scope>NUCLEOTIDE SEQUENCE [LARGE SCALE GENOMIC DNA]</scope>
    <source>
        <strain evidence="3 4">ATCC 22711</strain>
    </source>
</reference>
<evidence type="ECO:0000313" key="4">
    <source>
        <dbReference type="Proteomes" id="UP000241818"/>
    </source>
</evidence>
<dbReference type="OrthoDB" id="5404940at2759"/>